<sequence>MELLYYAKNQAFRCIILQKRMFFKFRQTVILITYTQMTQHTYFQFFTLNFQKDSL</sequence>
<proteinExistence type="predicted"/>
<evidence type="ECO:0000313" key="4">
    <source>
        <dbReference type="Proteomes" id="UP000045051"/>
    </source>
</evidence>
<accession>A0A0B7IK14</accession>
<dbReference type="Proteomes" id="UP000045051">
    <property type="component" value="Unassembled WGS sequence"/>
</dbReference>
<reference evidence="3 4" key="1">
    <citation type="submission" date="2015-01" db="EMBL/GenBank/DDBJ databases">
        <authorList>
            <person name="MANFREDI Pablo"/>
        </authorList>
    </citation>
    <scope>NUCLEOTIDE SEQUENCE [LARGE SCALE GENOMIC DNA]</scope>
    <source>
        <strain evidence="1 4">CcD38</strain>
        <strain evidence="2 3">CcD93</strain>
    </source>
</reference>
<dbReference type="EMBL" id="CDOI01000002">
    <property type="protein sequence ID" value="CEN43323.1"/>
    <property type="molecule type" value="Genomic_DNA"/>
</dbReference>
<dbReference type="AlphaFoldDB" id="A0A0B7IK14"/>
<organism evidence="2 3">
    <name type="scientific">Capnocytophaga canis</name>
    <dbReference type="NCBI Taxonomy" id="1848903"/>
    <lineage>
        <taxon>Bacteria</taxon>
        <taxon>Pseudomonadati</taxon>
        <taxon>Bacteroidota</taxon>
        <taxon>Flavobacteriia</taxon>
        <taxon>Flavobacteriales</taxon>
        <taxon>Flavobacteriaceae</taxon>
        <taxon>Capnocytophaga</taxon>
    </lineage>
</organism>
<keyword evidence="4" id="KW-1185">Reference proteome</keyword>
<gene>
    <name evidence="1" type="ORF">CCAND38_100008</name>
    <name evidence="2" type="ORF">CCAND93_220048</name>
</gene>
<name>A0A0B7IK14_9FLAO</name>
<dbReference type="STRING" id="1848903.CCAND38_100008"/>
<evidence type="ECO:0000313" key="1">
    <source>
        <dbReference type="EMBL" id="CEN43323.1"/>
    </source>
</evidence>
<dbReference type="EMBL" id="CDOL01000135">
    <property type="protein sequence ID" value="CEN52230.1"/>
    <property type="molecule type" value="Genomic_DNA"/>
</dbReference>
<protein>
    <submittedName>
        <fullName evidence="2">Uncharacterized protein</fullName>
    </submittedName>
</protein>
<dbReference type="Proteomes" id="UP000038200">
    <property type="component" value="Unassembled WGS sequence"/>
</dbReference>
<evidence type="ECO:0000313" key="3">
    <source>
        <dbReference type="Proteomes" id="UP000038200"/>
    </source>
</evidence>
<evidence type="ECO:0000313" key="2">
    <source>
        <dbReference type="EMBL" id="CEN52230.1"/>
    </source>
</evidence>